<evidence type="ECO:0000313" key="3">
    <source>
        <dbReference type="Proteomes" id="UP001228113"/>
    </source>
</evidence>
<name>A0AA48GWA8_9BACT</name>
<dbReference type="InterPro" id="IPR027417">
    <property type="entry name" value="P-loop_NTPase"/>
</dbReference>
<dbReference type="RefSeq" id="WP_316411535.1">
    <property type="nucleotide sequence ID" value="NZ_AP027081.1"/>
</dbReference>
<dbReference type="SUPFAM" id="SSF52540">
    <property type="entry name" value="P-loop containing nucleoside triphosphate hydrolases"/>
    <property type="match status" value="1"/>
</dbReference>
<dbReference type="Proteomes" id="UP001228113">
    <property type="component" value="Chromosome"/>
</dbReference>
<gene>
    <name evidence="2" type="ORF">METESE_17980</name>
</gene>
<accession>A0AA48GWA8</accession>
<dbReference type="InterPro" id="IPR043964">
    <property type="entry name" value="P-loop_TraG"/>
</dbReference>
<protein>
    <recommendedName>
        <fullName evidence="1">TraG P-loop domain-containing protein</fullName>
    </recommendedName>
</protein>
<organism evidence="2 3">
    <name type="scientific">Mesoterricola sediminis</name>
    <dbReference type="NCBI Taxonomy" id="2927980"/>
    <lineage>
        <taxon>Bacteria</taxon>
        <taxon>Pseudomonadati</taxon>
        <taxon>Acidobacteriota</taxon>
        <taxon>Holophagae</taxon>
        <taxon>Holophagales</taxon>
        <taxon>Holophagaceae</taxon>
        <taxon>Mesoterricola</taxon>
    </lineage>
</organism>
<dbReference type="AlphaFoldDB" id="A0AA48GWA8"/>
<keyword evidence="3" id="KW-1185">Reference proteome</keyword>
<reference evidence="2" key="1">
    <citation type="journal article" date="2023" name="Int. J. Syst. Evol. Microbiol.">
        <title>Mesoterricola silvestris gen. nov., sp. nov., Mesoterricola sediminis sp. nov., Geothrix oryzae sp. nov., Geothrix edaphica sp. nov., Geothrix rubra sp. nov., and Geothrix limicola sp. nov., six novel members of Acidobacteriota isolated from soils.</title>
        <authorList>
            <person name="Itoh H."/>
            <person name="Sugisawa Y."/>
            <person name="Mise K."/>
            <person name="Xu Z."/>
            <person name="Kuniyasu M."/>
            <person name="Ushijima N."/>
            <person name="Kawano K."/>
            <person name="Kobayashi E."/>
            <person name="Shiratori Y."/>
            <person name="Masuda Y."/>
            <person name="Senoo K."/>
        </authorList>
    </citation>
    <scope>NUCLEOTIDE SEQUENCE</scope>
    <source>
        <strain evidence="2">W786</strain>
    </source>
</reference>
<dbReference type="Pfam" id="PF19044">
    <property type="entry name" value="P-loop_TraG"/>
    <property type="match status" value="1"/>
</dbReference>
<dbReference type="Gene3D" id="1.10.8.730">
    <property type="match status" value="1"/>
</dbReference>
<dbReference type="PANTHER" id="PTHR30121:SF6">
    <property type="entry name" value="SLR6007 PROTEIN"/>
    <property type="match status" value="1"/>
</dbReference>
<dbReference type="KEGG" id="msea:METESE_17980"/>
<proteinExistence type="predicted"/>
<dbReference type="InterPro" id="IPR051162">
    <property type="entry name" value="T4SS_component"/>
</dbReference>
<feature type="domain" description="TraG P-loop" evidence="1">
    <location>
        <begin position="677"/>
        <end position="857"/>
    </location>
</feature>
<dbReference type="PANTHER" id="PTHR30121">
    <property type="entry name" value="UNCHARACTERIZED PROTEIN YJGR-RELATED"/>
    <property type="match status" value="1"/>
</dbReference>
<dbReference type="EMBL" id="AP027081">
    <property type="protein sequence ID" value="BDU76840.1"/>
    <property type="molecule type" value="Genomic_DNA"/>
</dbReference>
<dbReference type="Gene3D" id="3.40.50.300">
    <property type="entry name" value="P-loop containing nucleotide triphosphate hydrolases"/>
    <property type="match status" value="1"/>
</dbReference>
<evidence type="ECO:0000259" key="1">
    <source>
        <dbReference type="Pfam" id="PF19044"/>
    </source>
</evidence>
<evidence type="ECO:0000313" key="2">
    <source>
        <dbReference type="EMBL" id="BDU76840.1"/>
    </source>
</evidence>
<sequence length="895" mass="102149">MGLAKDLGTLFRNWNDLESNLESEVLFYDFFRREEGYDPARPLILCKDHGLLALYRMEGLDPEPLGEEGIAMASNTVRRAMDAFNPDNQEEDFRGGCWEVQNLFRRRRCAPPALTRPTWDSAALRFLCETTQAYWDRRVVYQDEIYWAVHFTPRGREQDRWRLRDATHTALIRLEDLRAQARFVRRVLRTFEENLLAFQTSRPRMGFGLRMLREEEAFEALYGLTNRTEAAPPPYAPDLPLVVQACASHRDGSEKVYRVNGRPSKILTWKVPPRVSVGYVFRRFQDELAFPFTICQTWRSQAFARMARRIELFQGFAGALAGRQQEAAEYETEEYETEARHFLGTVRLDAAAPFNWYFSLLVDGDHLAELEDRAAKVQSQMKLIFGAECLEEGARHRLFADLGSIPGNGSYCQRFNLVTSLNVGDSAFLYRLAAGDSQPFMIFGDRKGGTYGYSLFTHKEPSWNKAVLGLPGSGKSLLMNMFLVGNAMFPSQGYVLDKGNSYGPIFELLNQEMPGEVAVMRIRGGHFQFNPCPLAWALKEKARQEREGVYLKPLPDGGFLPCPVEQTKQFFEAWLDALVGQGRRLDPAQKNLLDRALKGSGSSGRGGFFRDFENQCQQYLRALEQDPESRLPPPRPLSSLLTFLRSEAPQFVDAVELWTRAPRDQFFDSGVDTVSAAKYVYFELEGIEDDPLLAKPFIAALMGVIWNRITNPSALAERKAVIIDEAWSFLADPSFFAMAEMMFRTIRKFNGFVVLSTQTPNDIQNGEARKLLQTMAEMFLYKGFSEPTFLAEDLGLPEHQRRLHESLQQDERRREVLYWNRRGHVRVLNVEIAPAAYWFATTDAEDKAFRAAFFRRFGMVEGTRHLVAACEGRTIAGKELRLRMVGAYAQAQGLA</sequence>